<dbReference type="Proteomes" id="UP000325536">
    <property type="component" value="Chromosome"/>
</dbReference>
<dbReference type="EMBL" id="CP031699">
    <property type="protein sequence ID" value="QEY24037.1"/>
    <property type="molecule type" value="Genomic_DNA"/>
</dbReference>
<feature type="transmembrane region" description="Helical" evidence="8">
    <location>
        <begin position="79"/>
        <end position="99"/>
    </location>
</feature>
<feature type="transmembrane region" description="Helical" evidence="8">
    <location>
        <begin position="200"/>
        <end position="222"/>
    </location>
</feature>
<evidence type="ECO:0000256" key="3">
    <source>
        <dbReference type="ARBA" id="ARBA00022448"/>
    </source>
</evidence>
<feature type="transmembrane region" description="Helical" evidence="8">
    <location>
        <begin position="104"/>
        <end position="124"/>
    </location>
</feature>
<evidence type="ECO:0000256" key="6">
    <source>
        <dbReference type="ARBA" id="ARBA00022989"/>
    </source>
</evidence>
<evidence type="ECO:0000256" key="1">
    <source>
        <dbReference type="ARBA" id="ARBA00004651"/>
    </source>
</evidence>
<keyword evidence="7 8" id="KW-0472">Membrane</keyword>
<feature type="transmembrane region" description="Helical" evidence="8">
    <location>
        <begin position="136"/>
        <end position="162"/>
    </location>
</feature>
<protein>
    <recommendedName>
        <fullName evidence="8">Probable membrane transporter protein</fullName>
    </recommendedName>
</protein>
<evidence type="ECO:0000256" key="7">
    <source>
        <dbReference type="ARBA" id="ARBA00023136"/>
    </source>
</evidence>
<keyword evidence="3" id="KW-0813">Transport</keyword>
<keyword evidence="10" id="KW-1185">Reference proteome</keyword>
<keyword evidence="6 8" id="KW-1133">Transmembrane helix</keyword>
<comment type="similarity">
    <text evidence="2 8">Belongs to the 4-toluene sulfonate uptake permease (TSUP) (TC 2.A.102) family.</text>
</comment>
<accession>A0A5P3MR09</accession>
<sequence>MPTFGGGELVLIAVFVIAALLHGITGTGFSLIAIGGLSMQFTLTESVLLVLLPTALLNLIAWLCGGGSLWFNLTYYLRRYWLLVSVSLVAAMLGAKLLLWVNQAYLLIALSTVILWYVAAAATGRQFVLPDTQKSMIAVAVAGGIAGGAVNAMSPILMMYLLAVRADKLTVIKVGNVCFFAGKLAQLVVLYPAFDTLSPKMWQLMWLATALAAASVFVGLFLGRFLPQKQFKQLILIVLFLIALKLGIQGVQGI</sequence>
<evidence type="ECO:0000313" key="9">
    <source>
        <dbReference type="EMBL" id="QEY24037.1"/>
    </source>
</evidence>
<feature type="transmembrane region" description="Helical" evidence="8">
    <location>
        <begin position="12"/>
        <end position="35"/>
    </location>
</feature>
<dbReference type="PANTHER" id="PTHR30269">
    <property type="entry name" value="TRANSMEMBRANE PROTEIN YFCA"/>
    <property type="match status" value="1"/>
</dbReference>
<feature type="transmembrane region" description="Helical" evidence="8">
    <location>
        <begin position="174"/>
        <end position="194"/>
    </location>
</feature>
<comment type="subcellular location">
    <subcellularLocation>
        <location evidence="1 8">Cell membrane</location>
        <topology evidence="1 8">Multi-pass membrane protein</topology>
    </subcellularLocation>
</comment>
<dbReference type="InterPro" id="IPR052017">
    <property type="entry name" value="TSUP"/>
</dbReference>
<evidence type="ECO:0000256" key="4">
    <source>
        <dbReference type="ARBA" id="ARBA00022475"/>
    </source>
</evidence>
<evidence type="ECO:0000256" key="5">
    <source>
        <dbReference type="ARBA" id="ARBA00022692"/>
    </source>
</evidence>
<dbReference type="GO" id="GO:0005886">
    <property type="term" value="C:plasma membrane"/>
    <property type="evidence" value="ECO:0007669"/>
    <property type="project" value="UniProtKB-SubCell"/>
</dbReference>
<reference evidence="9 10" key="1">
    <citation type="submission" date="2018-08" db="EMBL/GenBank/DDBJ databases">
        <title>Neisseria animalis ATCC 49930 complete genome.</title>
        <authorList>
            <person name="Veseli I.A."/>
            <person name="Mascarenhas dos Santos A.C."/>
            <person name="Buttler R."/>
            <person name="Pombert J.-F."/>
        </authorList>
    </citation>
    <scope>NUCLEOTIDE SEQUENCE [LARGE SCALE GENOMIC DNA]</scope>
    <source>
        <strain evidence="9 10">ATCC 49930</strain>
    </source>
</reference>
<evidence type="ECO:0000256" key="2">
    <source>
        <dbReference type="ARBA" id="ARBA00009142"/>
    </source>
</evidence>
<evidence type="ECO:0000256" key="8">
    <source>
        <dbReference type="RuleBase" id="RU363041"/>
    </source>
</evidence>
<feature type="transmembrane region" description="Helical" evidence="8">
    <location>
        <begin position="234"/>
        <end position="251"/>
    </location>
</feature>
<gene>
    <name evidence="9" type="ORF">D0T90_05620</name>
</gene>
<dbReference type="RefSeq" id="WP_123795221.1">
    <property type="nucleotide sequence ID" value="NZ_CP031699.1"/>
</dbReference>
<dbReference type="InterPro" id="IPR002781">
    <property type="entry name" value="TM_pro_TauE-like"/>
</dbReference>
<dbReference type="AlphaFoldDB" id="A0A5P3MR09"/>
<dbReference type="PANTHER" id="PTHR30269:SF32">
    <property type="entry name" value="MEMBRANE TRANSPORTER PROTEIN-RELATED"/>
    <property type="match status" value="1"/>
</dbReference>
<evidence type="ECO:0000313" key="10">
    <source>
        <dbReference type="Proteomes" id="UP000325536"/>
    </source>
</evidence>
<dbReference type="Pfam" id="PF01925">
    <property type="entry name" value="TauE"/>
    <property type="match status" value="1"/>
</dbReference>
<feature type="transmembrane region" description="Helical" evidence="8">
    <location>
        <begin position="47"/>
        <end position="73"/>
    </location>
</feature>
<name>A0A5P3MR09_NEIAN</name>
<organism evidence="9 10">
    <name type="scientific">Neisseria animalis</name>
    <dbReference type="NCBI Taxonomy" id="492"/>
    <lineage>
        <taxon>Bacteria</taxon>
        <taxon>Pseudomonadati</taxon>
        <taxon>Pseudomonadota</taxon>
        <taxon>Betaproteobacteria</taxon>
        <taxon>Neisseriales</taxon>
        <taxon>Neisseriaceae</taxon>
        <taxon>Neisseria</taxon>
    </lineage>
</organism>
<keyword evidence="5 8" id="KW-0812">Transmembrane</keyword>
<proteinExistence type="inferred from homology"/>
<keyword evidence="4 8" id="KW-1003">Cell membrane</keyword>
<dbReference type="KEGG" id="naq:D0T90_05620"/>